<gene>
    <name evidence="2" type="ORF">GPUH_LOCUS7663</name>
</gene>
<organism evidence="4">
    <name type="scientific">Gongylonema pulchrum</name>
    <dbReference type="NCBI Taxonomy" id="637853"/>
    <lineage>
        <taxon>Eukaryota</taxon>
        <taxon>Metazoa</taxon>
        <taxon>Ecdysozoa</taxon>
        <taxon>Nematoda</taxon>
        <taxon>Chromadorea</taxon>
        <taxon>Rhabditida</taxon>
        <taxon>Spirurina</taxon>
        <taxon>Spiruromorpha</taxon>
        <taxon>Spiruroidea</taxon>
        <taxon>Gongylonematidae</taxon>
        <taxon>Gongylonema</taxon>
    </lineage>
</organism>
<dbReference type="AlphaFoldDB" id="A0A183DG21"/>
<reference evidence="4" key="1">
    <citation type="submission" date="2016-06" db="UniProtKB">
        <authorList>
            <consortium name="WormBaseParasite"/>
        </authorList>
    </citation>
    <scope>IDENTIFICATION</scope>
</reference>
<accession>A0A183DG21</accession>
<protein>
    <submittedName>
        <fullName evidence="4">Myb_DNA-bind_3 domain-containing protein</fullName>
    </submittedName>
</protein>
<name>A0A183DG21_9BILA</name>
<dbReference type="WBParaSite" id="GPUH_0000767101-mRNA-1">
    <property type="protein sequence ID" value="GPUH_0000767101-mRNA-1"/>
    <property type="gene ID" value="GPUH_0000767101"/>
</dbReference>
<feature type="compositionally biased region" description="Acidic residues" evidence="1">
    <location>
        <begin position="36"/>
        <end position="45"/>
    </location>
</feature>
<feature type="region of interest" description="Disordered" evidence="1">
    <location>
        <begin position="1"/>
        <end position="91"/>
    </location>
</feature>
<dbReference type="EMBL" id="UYRT01020396">
    <property type="protein sequence ID" value="VDK59190.1"/>
    <property type="molecule type" value="Genomic_DNA"/>
</dbReference>
<keyword evidence="3" id="KW-1185">Reference proteome</keyword>
<dbReference type="OrthoDB" id="5868929at2759"/>
<feature type="compositionally biased region" description="Basic and acidic residues" evidence="1">
    <location>
        <begin position="11"/>
        <end position="24"/>
    </location>
</feature>
<reference evidence="2 3" key="2">
    <citation type="submission" date="2018-11" db="EMBL/GenBank/DDBJ databases">
        <authorList>
            <consortium name="Pathogen Informatics"/>
        </authorList>
    </citation>
    <scope>NUCLEOTIDE SEQUENCE [LARGE SCALE GENOMIC DNA]</scope>
</reference>
<proteinExistence type="predicted"/>
<evidence type="ECO:0000313" key="2">
    <source>
        <dbReference type="EMBL" id="VDK59190.1"/>
    </source>
</evidence>
<evidence type="ECO:0000256" key="1">
    <source>
        <dbReference type="SAM" id="MobiDB-lite"/>
    </source>
</evidence>
<evidence type="ECO:0000313" key="3">
    <source>
        <dbReference type="Proteomes" id="UP000271098"/>
    </source>
</evidence>
<dbReference type="Proteomes" id="UP000271098">
    <property type="component" value="Unassembled WGS sequence"/>
</dbReference>
<evidence type="ECO:0000313" key="4">
    <source>
        <dbReference type="WBParaSite" id="GPUH_0000767101-mRNA-1"/>
    </source>
</evidence>
<feature type="compositionally biased region" description="Acidic residues" evidence="1">
    <location>
        <begin position="80"/>
        <end position="91"/>
    </location>
</feature>
<sequence length="176" mass="19808">MEAGQPQSKAEVVREKYSTNKERPNGAIDVENISATDDDDDDVDTQSDITTASISDANAQRKYRSQQNASKADLGHAADSDDGNVDYDYESGEGDVAHVHNKLKEPIGQIGDHEQAIFEEMTHLKKMQLQYGKVKEHVLVRSLINNFCKMHGLNPANFKFQTFHSWEKFLNVIIKL</sequence>